<dbReference type="Proteomes" id="UP000007110">
    <property type="component" value="Unassembled WGS sequence"/>
</dbReference>
<evidence type="ECO:0000256" key="5">
    <source>
        <dbReference type="PIRSR" id="PIRSR637359-3"/>
    </source>
</evidence>
<dbReference type="RefSeq" id="XP_011672231.1">
    <property type="nucleotide sequence ID" value="XM_011673929.2"/>
</dbReference>
<dbReference type="InterPro" id="IPR037359">
    <property type="entry name" value="NST/OST"/>
</dbReference>
<evidence type="ECO:0000256" key="3">
    <source>
        <dbReference type="PIRSR" id="PIRSR637359-1"/>
    </source>
</evidence>
<dbReference type="FunFam" id="3.40.50.300:FF:004168">
    <property type="entry name" value="Uncharacterized protein"/>
    <property type="match status" value="1"/>
</dbReference>
<dbReference type="GO" id="GO:0008467">
    <property type="term" value="F:[heparan sulfate]-glucosamine 3-sulfotransferase activity"/>
    <property type="evidence" value="ECO:0000318"/>
    <property type="project" value="GO_Central"/>
</dbReference>
<evidence type="ECO:0000259" key="7">
    <source>
        <dbReference type="Pfam" id="PF00685"/>
    </source>
</evidence>
<reference evidence="9" key="1">
    <citation type="submission" date="2015-02" db="EMBL/GenBank/DDBJ databases">
        <title>Genome sequencing for Strongylocentrotus purpuratus.</title>
        <authorList>
            <person name="Murali S."/>
            <person name="Liu Y."/>
            <person name="Vee V."/>
            <person name="English A."/>
            <person name="Wang M."/>
            <person name="Skinner E."/>
            <person name="Han Y."/>
            <person name="Muzny D.M."/>
            <person name="Worley K.C."/>
            <person name="Gibbs R.A."/>
        </authorList>
    </citation>
    <scope>NUCLEOTIDE SEQUENCE</scope>
</reference>
<accession>A0A7M7HFV0</accession>
<evidence type="ECO:0000313" key="8">
    <source>
        <dbReference type="EnsemblMetazoa" id="XP_011672231"/>
    </source>
</evidence>
<dbReference type="EnsemblMetazoa" id="XM_030993063">
    <property type="protein sequence ID" value="XP_030848923"/>
    <property type="gene ID" value="LOC100890210"/>
</dbReference>
<reference evidence="8" key="2">
    <citation type="submission" date="2021-01" db="UniProtKB">
        <authorList>
            <consortium name="EnsemblMetazoa"/>
        </authorList>
    </citation>
    <scope>IDENTIFICATION</scope>
</reference>
<keyword evidence="9" id="KW-1185">Reference proteome</keyword>
<evidence type="ECO:0000256" key="6">
    <source>
        <dbReference type="SAM" id="Phobius"/>
    </source>
</evidence>
<keyword evidence="6" id="KW-0812">Transmembrane</keyword>
<evidence type="ECO:0000256" key="4">
    <source>
        <dbReference type="PIRSR" id="PIRSR637359-2"/>
    </source>
</evidence>
<keyword evidence="5" id="KW-1015">Disulfide bond</keyword>
<keyword evidence="6" id="KW-1133">Transmembrane helix</keyword>
<feature type="transmembrane region" description="Helical" evidence="6">
    <location>
        <begin position="7"/>
        <end position="25"/>
    </location>
</feature>
<evidence type="ECO:0000256" key="1">
    <source>
        <dbReference type="ARBA" id="ARBA00022679"/>
    </source>
</evidence>
<evidence type="ECO:0000313" key="9">
    <source>
        <dbReference type="Proteomes" id="UP000007110"/>
    </source>
</evidence>
<dbReference type="SUPFAM" id="SSF52540">
    <property type="entry name" value="P-loop containing nucleoside triphosphate hydrolases"/>
    <property type="match status" value="1"/>
</dbReference>
<dbReference type="GeneID" id="100890210"/>
<feature type="binding site" evidence="4">
    <location>
        <position position="195"/>
    </location>
    <ligand>
        <name>3'-phosphoadenylyl sulfate</name>
        <dbReference type="ChEBI" id="CHEBI:58339"/>
    </ligand>
</feature>
<feature type="binding site" evidence="4">
    <location>
        <position position="307"/>
    </location>
    <ligand>
        <name>3'-phosphoadenylyl sulfate</name>
        <dbReference type="ChEBI" id="CHEBI:58339"/>
    </ligand>
</feature>
<dbReference type="InterPro" id="IPR027417">
    <property type="entry name" value="P-loop_NTPase"/>
</dbReference>
<dbReference type="Gene3D" id="3.40.50.300">
    <property type="entry name" value="P-loop containing nucleotide triphosphate hydrolases"/>
    <property type="match status" value="1"/>
</dbReference>
<protein>
    <recommendedName>
        <fullName evidence="7">Sulfotransferase domain-containing protein</fullName>
    </recommendedName>
</protein>
<evidence type="ECO:0000256" key="2">
    <source>
        <dbReference type="ARBA" id="ARBA00023180"/>
    </source>
</evidence>
<proteinExistence type="predicted"/>
<keyword evidence="1" id="KW-0808">Transferase</keyword>
<dbReference type="RefSeq" id="XP_030848923.1">
    <property type="nucleotide sequence ID" value="XM_030993063.1"/>
</dbReference>
<dbReference type="Pfam" id="PF00685">
    <property type="entry name" value="Sulfotransfer_1"/>
    <property type="match status" value="1"/>
</dbReference>
<dbReference type="EnsemblMetazoa" id="XM_011673929">
    <property type="protein sequence ID" value="XP_011672231"/>
    <property type="gene ID" value="LOC100890210"/>
</dbReference>
<name>A0A7M7HFV0_STRPU</name>
<dbReference type="PANTHER" id="PTHR10605:SF65">
    <property type="entry name" value="GH20068P"/>
    <property type="match status" value="1"/>
</dbReference>
<feature type="active site" description="For sulfotransferase activity" evidence="3">
    <location>
        <position position="104"/>
    </location>
</feature>
<feature type="domain" description="Sulfotransferase" evidence="7">
    <location>
        <begin position="95"/>
        <end position="344"/>
    </location>
</feature>
<dbReference type="PANTHER" id="PTHR10605">
    <property type="entry name" value="HEPARAN SULFATE SULFOTRANSFERASE"/>
    <property type="match status" value="1"/>
</dbReference>
<dbReference type="OrthoDB" id="411451at2759"/>
<feature type="binding site" evidence="4">
    <location>
        <begin position="324"/>
        <end position="328"/>
    </location>
    <ligand>
        <name>3'-phosphoadenylyl sulfate</name>
        <dbReference type="ChEBI" id="CHEBI:58339"/>
    </ligand>
</feature>
<organism evidence="8 9">
    <name type="scientific">Strongylocentrotus purpuratus</name>
    <name type="common">Purple sea urchin</name>
    <dbReference type="NCBI Taxonomy" id="7668"/>
    <lineage>
        <taxon>Eukaryota</taxon>
        <taxon>Metazoa</taxon>
        <taxon>Echinodermata</taxon>
        <taxon>Eleutherozoa</taxon>
        <taxon>Echinozoa</taxon>
        <taxon>Echinoidea</taxon>
        <taxon>Euechinoidea</taxon>
        <taxon>Echinacea</taxon>
        <taxon>Camarodonta</taxon>
        <taxon>Echinidea</taxon>
        <taxon>Strongylocentrotidae</taxon>
        <taxon>Strongylocentrotus</taxon>
    </lineage>
</organism>
<dbReference type="InParanoid" id="A0A7M7HFV0"/>
<feature type="binding site" evidence="4">
    <location>
        <position position="187"/>
    </location>
    <ligand>
        <name>3'-phosphoadenylyl sulfate</name>
        <dbReference type="ChEBI" id="CHEBI:58339"/>
    </ligand>
</feature>
<keyword evidence="6" id="KW-0472">Membrane</keyword>
<feature type="disulfide bond" evidence="5">
    <location>
        <begin position="308"/>
        <end position="319"/>
    </location>
</feature>
<sequence length="363" mass="42223">MRRVQRNFLVTISCFLTIMLLIILLPNPAEENDWRGHDEDSFTSLRFLSPFLRRRDHQGLSKGNQTTCYRFLRYHPEELLPPADLSARNCKKRMPHALVIGVKKGGTTAMARYLGLHPKVSFSTSIQPGPDITDATMAEWRETFRMTSSMQMSVTGYPGLFNDMQPQLLLMLRNHLPADIKLILMLRDPVQRLVSDFVHTSTIVDRFHGEERKKFEQLEGFKGTLNATVLDELGHVNPFASIVRLGLYAIDLQSLYQQIPEERVLITDGNAFSKDPFPILVKVERFLELPPFFQRFHFKYNKKKHFYCANIESRPDVNCLNSQKGRKHPEIADGLVQKLYDFYRPHNRELRKEFGLNFPWIDL</sequence>
<dbReference type="KEGG" id="spu:100890210"/>
<keyword evidence="2" id="KW-0325">Glycoprotein</keyword>
<dbReference type="AlphaFoldDB" id="A0A7M7HFV0"/>
<dbReference type="InterPro" id="IPR000863">
    <property type="entry name" value="Sulfotransferase_dom"/>
</dbReference>